<protein>
    <submittedName>
        <fullName evidence="2">Cell division inhibitor SulA protein</fullName>
    </submittedName>
</protein>
<gene>
    <name evidence="2" type="ORF">RGR602_CH04016</name>
</gene>
<name>A0A0B4X9U9_9HYPH</name>
<dbReference type="Gene3D" id="3.40.50.300">
    <property type="entry name" value="P-loop containing nucleotide triphosphate hydrolases"/>
    <property type="match status" value="1"/>
</dbReference>
<dbReference type="EMBL" id="CP006877">
    <property type="protein sequence ID" value="AJD43312.1"/>
    <property type="molecule type" value="Genomic_DNA"/>
</dbReference>
<dbReference type="PIRSF" id="PIRSF034285">
    <property type="entry name" value="UCP034285"/>
    <property type="match status" value="1"/>
</dbReference>
<dbReference type="AlphaFoldDB" id="A0A0B4X9U9"/>
<dbReference type="RefSeq" id="WP_039847050.1">
    <property type="nucleotide sequence ID" value="NZ_CP006877.1"/>
</dbReference>
<accession>A0A0B4X9U9</accession>
<organism evidence="2 3">
    <name type="scientific">Rhizobium gallicum bv. gallicum R602sp</name>
    <dbReference type="NCBI Taxonomy" id="1041138"/>
    <lineage>
        <taxon>Bacteria</taxon>
        <taxon>Pseudomonadati</taxon>
        <taxon>Pseudomonadota</taxon>
        <taxon>Alphaproteobacteria</taxon>
        <taxon>Hyphomicrobiales</taxon>
        <taxon>Rhizobiaceae</taxon>
        <taxon>Rhizobium/Agrobacterium group</taxon>
        <taxon>Rhizobium</taxon>
    </lineage>
</organism>
<reference evidence="2 3" key="1">
    <citation type="submission" date="2013-11" db="EMBL/GenBank/DDBJ databases">
        <title>Complete genome sequence of Rhizobium gallicum bv. gallicum R602.</title>
        <authorList>
            <person name="Bustos P."/>
            <person name="Santamaria R.I."/>
            <person name="Lozano L."/>
            <person name="Acosta J.L."/>
            <person name="Ormeno-Orrillo E."/>
            <person name="Rogel M.A."/>
            <person name="Romero D."/>
            <person name="Cevallos M.A."/>
            <person name="Martinez-Romero E."/>
            <person name="Gonzalez V."/>
        </authorList>
    </citation>
    <scope>NUCLEOTIDE SEQUENCE [LARGE SCALE GENOMIC DNA]</scope>
    <source>
        <strain evidence="2 3">R602</strain>
    </source>
</reference>
<feature type="compositionally biased region" description="Polar residues" evidence="1">
    <location>
        <begin position="280"/>
        <end position="296"/>
    </location>
</feature>
<dbReference type="InterPro" id="IPR017026">
    <property type="entry name" value="ImuA"/>
</dbReference>
<proteinExistence type="predicted"/>
<dbReference type="KEGG" id="rga:RGR602_CH04016"/>
<dbReference type="HOGENOM" id="CLU_065750_0_0_5"/>
<evidence type="ECO:0000313" key="2">
    <source>
        <dbReference type="EMBL" id="AJD43312.1"/>
    </source>
</evidence>
<evidence type="ECO:0000256" key="1">
    <source>
        <dbReference type="SAM" id="MobiDB-lite"/>
    </source>
</evidence>
<dbReference type="SUPFAM" id="SSF52540">
    <property type="entry name" value="P-loop containing nucleoside triphosphate hydrolases"/>
    <property type="match status" value="1"/>
</dbReference>
<evidence type="ECO:0000313" key="3">
    <source>
        <dbReference type="Proteomes" id="UP000031368"/>
    </source>
</evidence>
<feature type="region of interest" description="Disordered" evidence="1">
    <location>
        <begin position="270"/>
        <end position="314"/>
    </location>
</feature>
<dbReference type="Proteomes" id="UP000031368">
    <property type="component" value="Chromosome"/>
</dbReference>
<sequence>MAQTAVAREQLCALRETIAKLEGKPAPTLAAAAQEAFAAGDETYLRPANTPLRLSFDIPILDEALEGGLPLNGITEVRSSMLRDAAGPSGFVLALAAWLQRQETADGMPVFWIGDRICTMEAGHPYAVGLKDFGLEPERFLMASPHKLEEALWLAETAVESGLFPATILEVRGNPVQFGLTESRRLSMRARASGRPLFLLRQGGEEEASSAIFRLRAEPAPASARPLPDGSMLDGGIGNPVFRLILEKSRNPAPLSFLLEWNPHDRRFLPVSQPERTRSPGEQSAHSVAQLSPPSNRQDRPQEVGSILAFGRTP</sequence>
<keyword evidence="3" id="KW-1185">Reference proteome</keyword>
<dbReference type="InterPro" id="IPR027417">
    <property type="entry name" value="P-loop_NTPase"/>
</dbReference>